<organism evidence="3 4">
    <name type="scientific">Skermanella cutis</name>
    <dbReference type="NCBI Taxonomy" id="2775420"/>
    <lineage>
        <taxon>Bacteria</taxon>
        <taxon>Pseudomonadati</taxon>
        <taxon>Pseudomonadota</taxon>
        <taxon>Alphaproteobacteria</taxon>
        <taxon>Rhodospirillales</taxon>
        <taxon>Azospirillaceae</taxon>
        <taxon>Skermanella</taxon>
    </lineage>
</organism>
<dbReference type="SUPFAM" id="SSF53850">
    <property type="entry name" value="Periplasmic binding protein-like II"/>
    <property type="match status" value="1"/>
</dbReference>
<proteinExistence type="predicted"/>
<dbReference type="RefSeq" id="WP_201081831.1">
    <property type="nucleotide sequence ID" value="NZ_CP067421.1"/>
</dbReference>
<keyword evidence="3" id="KW-0614">Plasmid</keyword>
<evidence type="ECO:0000313" key="4">
    <source>
        <dbReference type="Proteomes" id="UP000595197"/>
    </source>
</evidence>
<evidence type="ECO:0000256" key="1">
    <source>
        <dbReference type="ARBA" id="ARBA00022729"/>
    </source>
</evidence>
<dbReference type="PANTHER" id="PTHR30006:SF25">
    <property type="entry name" value="PHOSPHOGLYCERATE TRANSPORT REGULATORY PROTEIN PGTC"/>
    <property type="match status" value="1"/>
</dbReference>
<keyword evidence="1" id="KW-0732">Signal</keyword>
<accession>A0ABX7BE66</accession>
<evidence type="ECO:0000256" key="2">
    <source>
        <dbReference type="SAM" id="MobiDB-lite"/>
    </source>
</evidence>
<dbReference type="PANTHER" id="PTHR30006">
    <property type="entry name" value="THIAMINE-BINDING PERIPLASMIC PROTEIN-RELATED"/>
    <property type="match status" value="1"/>
</dbReference>
<dbReference type="Proteomes" id="UP000595197">
    <property type="component" value="Plasmid pTT6-1"/>
</dbReference>
<sequence>MVNLLECVARCRSYRGAALIRRTPEVPGCGLYDDSLDPIPGTPDPGTESGPAGLHLNRSAQSRAGSRLRLASSWHSWAVLLRALGLASLLGWLPVAAVSQVVTFPAPIGERERLRIAAATDREVMEPLIAGFQQLHPEIAIDFFEMNTIEVYEAVQDENREDYPDLVISSAADLQVKLVNDGYAQPYISPATLALPGWANWRDEIFGFTFEPAVIVYNRALVPETQVPRSRDAIIQLLRGNMDQYRRRVATYDIHASGIGYLFATQDSVTFSQFWQLVATLGNAQARLVGNTETMLNMIEHGEVLFAYNVLGSYAQARARTEASIGIVLPEDYTLVMSRTAMIPRRSPYPHLAGRFIDYLLSREGREVIATRSALYAISPEIMSKASASSVRTEAAGPILPIDLSPTLIVFLDQIKREQFLRQWQMAFQVP</sequence>
<gene>
    <name evidence="3" type="ORF">IGS68_30065</name>
</gene>
<dbReference type="Pfam" id="PF13531">
    <property type="entry name" value="SBP_bac_11"/>
    <property type="match status" value="1"/>
</dbReference>
<feature type="region of interest" description="Disordered" evidence="2">
    <location>
        <begin position="34"/>
        <end position="56"/>
    </location>
</feature>
<evidence type="ECO:0000313" key="3">
    <source>
        <dbReference type="EMBL" id="QQP92710.1"/>
    </source>
</evidence>
<reference evidence="3" key="1">
    <citation type="submission" date="2021-02" db="EMBL/GenBank/DDBJ databases">
        <title>Skermanella TT6 skin isolate.</title>
        <authorList>
            <person name="Lee K."/>
            <person name="Ganzorig M."/>
        </authorList>
    </citation>
    <scope>NUCLEOTIDE SEQUENCE</scope>
    <source>
        <strain evidence="3">TT6</strain>
    </source>
</reference>
<protein>
    <submittedName>
        <fullName evidence="3">ABC transporter substrate-binding protein</fullName>
    </submittedName>
</protein>
<geneLocation type="plasmid" evidence="3 4">
    <name>pTT6-1</name>
</geneLocation>
<dbReference type="EMBL" id="CP067421">
    <property type="protein sequence ID" value="QQP92710.1"/>
    <property type="molecule type" value="Genomic_DNA"/>
</dbReference>
<keyword evidence="4" id="KW-1185">Reference proteome</keyword>
<name>A0ABX7BE66_9PROT</name>
<dbReference type="Gene3D" id="3.40.190.10">
    <property type="entry name" value="Periplasmic binding protein-like II"/>
    <property type="match status" value="2"/>
</dbReference>